<dbReference type="Gene3D" id="2.40.50.1000">
    <property type="match status" value="1"/>
</dbReference>
<evidence type="ECO:0000256" key="2">
    <source>
        <dbReference type="ARBA" id="ARBA00022980"/>
    </source>
</evidence>
<keyword evidence="3" id="KW-0687">Ribonucleoprotein</keyword>
<dbReference type="InterPro" id="IPR000266">
    <property type="entry name" value="Ribosomal_uS17"/>
</dbReference>
<dbReference type="GO" id="GO:0003735">
    <property type="term" value="F:structural constituent of ribosome"/>
    <property type="evidence" value="ECO:0007669"/>
    <property type="project" value="UniProtKB-UniRule"/>
</dbReference>
<keyword evidence="2 5" id="KW-0689">Ribosomal protein</keyword>
<dbReference type="CDD" id="cd00364">
    <property type="entry name" value="Ribosomal_uS17"/>
    <property type="match status" value="1"/>
</dbReference>
<accession>A0A7D6BT55</accession>
<dbReference type="InterPro" id="IPR012340">
    <property type="entry name" value="NA-bd_OB-fold"/>
</dbReference>
<sequence length="102" mass="11379">MMAECKDEKCFRHGSVKIRGGTLEGLVVSDKGKRTVIVERPLTKFIPKYQRSARTHSKVAAHNPDCIGAKEGDLVRIAECRKLSRTKAWSVVEVIKKAERGS</sequence>
<dbReference type="GO" id="GO:0022627">
    <property type="term" value="C:cytosolic small ribosomal subunit"/>
    <property type="evidence" value="ECO:0007669"/>
    <property type="project" value="UniProtKB-UniRule"/>
</dbReference>
<evidence type="ECO:0000313" key="5">
    <source>
        <dbReference type="EMBL" id="QLJ53001.1"/>
    </source>
</evidence>
<evidence type="ECO:0000256" key="4">
    <source>
        <dbReference type="NCBIfam" id="TIGR03630"/>
    </source>
</evidence>
<dbReference type="AlphaFoldDB" id="A0A7D6BT55"/>
<dbReference type="GO" id="GO:0006412">
    <property type="term" value="P:translation"/>
    <property type="evidence" value="ECO:0007669"/>
    <property type="project" value="UniProtKB-UniRule"/>
</dbReference>
<gene>
    <name evidence="5" type="ORF">Sv326_0826</name>
</gene>
<proteinExistence type="inferred from homology"/>
<reference evidence="6" key="1">
    <citation type="submission" date="2020-07" db="EMBL/GenBank/DDBJ databases">
        <title>Metabolic diversity and evolutionary history of the archaeal phylum ###Micrarchaeota### uncovered from a freshwater lake metagenome.</title>
        <authorList>
            <person name="Kadnikov V.V."/>
            <person name="Savvichev A.S."/>
            <person name="Mardanov A.V."/>
            <person name="Beletsky A.V."/>
            <person name="Chupakov A.V."/>
            <person name="Kokryatskaya N.M."/>
            <person name="Pimenov N.V."/>
            <person name="Ravin N.V."/>
        </authorList>
    </citation>
    <scope>NUCLEOTIDE SEQUENCE [LARGE SCALE GENOMIC DNA]</scope>
</reference>
<evidence type="ECO:0000313" key="6">
    <source>
        <dbReference type="Proteomes" id="UP000510821"/>
    </source>
</evidence>
<evidence type="ECO:0000256" key="1">
    <source>
        <dbReference type="ARBA" id="ARBA00010254"/>
    </source>
</evidence>
<dbReference type="PANTHER" id="PTHR10744">
    <property type="entry name" value="40S RIBOSOMAL PROTEIN S11 FAMILY MEMBER"/>
    <property type="match status" value="1"/>
</dbReference>
<protein>
    <recommendedName>
        <fullName evidence="4">30S ribosomal protein S17</fullName>
    </recommendedName>
</protein>
<comment type="similarity">
    <text evidence="1">Belongs to the universal ribosomal protein uS17 family.</text>
</comment>
<evidence type="ECO:0000256" key="3">
    <source>
        <dbReference type="ARBA" id="ARBA00023274"/>
    </source>
</evidence>
<dbReference type="KEGG" id="flt:Sv326_0826"/>
<dbReference type="SUPFAM" id="SSF50249">
    <property type="entry name" value="Nucleic acid-binding proteins"/>
    <property type="match status" value="1"/>
</dbReference>
<dbReference type="PANTHER" id="PTHR10744:SF9">
    <property type="entry name" value="40S RIBOSOMAL PROTEIN S11-RELATED"/>
    <property type="match status" value="1"/>
</dbReference>
<dbReference type="EMBL" id="CP058998">
    <property type="protein sequence ID" value="QLJ53001.1"/>
    <property type="molecule type" value="Genomic_DNA"/>
</dbReference>
<dbReference type="InterPro" id="IPR028333">
    <property type="entry name" value="Ribosomal_uS17_arc/euk"/>
</dbReference>
<name>A0A7D6BT55_FERL1</name>
<dbReference type="Pfam" id="PF00366">
    <property type="entry name" value="Ribosomal_S17"/>
    <property type="match status" value="1"/>
</dbReference>
<dbReference type="NCBIfam" id="TIGR03630">
    <property type="entry name" value="uS17_arch"/>
    <property type="match status" value="1"/>
</dbReference>
<dbReference type="Proteomes" id="UP000510821">
    <property type="component" value="Chromosome"/>
</dbReference>
<dbReference type="PRINTS" id="PR00973">
    <property type="entry name" value="RIBOSOMALS17"/>
</dbReference>
<organism evidence="5 6">
    <name type="scientific">Fermentimicrarchaeum limneticum</name>
    <dbReference type="NCBI Taxonomy" id="2795018"/>
    <lineage>
        <taxon>Archaea</taxon>
        <taxon>Candidatus Micrarchaeota</taxon>
        <taxon>Candidatus Fermentimicrarchaeales</taxon>
        <taxon>Candidatus Fermentimicrarchaeaceae</taxon>
        <taxon>Candidatus Fermentimicrarchaeum</taxon>
    </lineage>
</organism>